<evidence type="ECO:0000313" key="1">
    <source>
        <dbReference type="EMBL" id="KIK40110.1"/>
    </source>
</evidence>
<proteinExistence type="predicted"/>
<sequence>MDRAAFDAKGEKPTIRYGKNWSTSGIEWSKPGSGRRTLMCDHIPVAENMQRRVGSDVK</sequence>
<organism evidence="1 2">
    <name type="scientific">Suillus luteus UH-Slu-Lm8-n1</name>
    <dbReference type="NCBI Taxonomy" id="930992"/>
    <lineage>
        <taxon>Eukaryota</taxon>
        <taxon>Fungi</taxon>
        <taxon>Dikarya</taxon>
        <taxon>Basidiomycota</taxon>
        <taxon>Agaricomycotina</taxon>
        <taxon>Agaricomycetes</taxon>
        <taxon>Agaricomycetidae</taxon>
        <taxon>Boletales</taxon>
        <taxon>Suillineae</taxon>
        <taxon>Suillaceae</taxon>
        <taxon>Suillus</taxon>
    </lineage>
</organism>
<dbReference type="InParanoid" id="A0A0C9ZQX3"/>
<dbReference type="EMBL" id="KN835315">
    <property type="protein sequence ID" value="KIK40110.1"/>
    <property type="molecule type" value="Genomic_DNA"/>
</dbReference>
<reference evidence="2" key="2">
    <citation type="submission" date="2015-01" db="EMBL/GenBank/DDBJ databases">
        <title>Evolutionary Origins and Diversification of the Mycorrhizal Mutualists.</title>
        <authorList>
            <consortium name="DOE Joint Genome Institute"/>
            <consortium name="Mycorrhizal Genomics Consortium"/>
            <person name="Kohler A."/>
            <person name="Kuo A."/>
            <person name="Nagy L.G."/>
            <person name="Floudas D."/>
            <person name="Copeland A."/>
            <person name="Barry K.W."/>
            <person name="Cichocki N."/>
            <person name="Veneault-Fourrey C."/>
            <person name="LaButti K."/>
            <person name="Lindquist E.A."/>
            <person name="Lipzen A."/>
            <person name="Lundell T."/>
            <person name="Morin E."/>
            <person name="Murat C."/>
            <person name="Riley R."/>
            <person name="Ohm R."/>
            <person name="Sun H."/>
            <person name="Tunlid A."/>
            <person name="Henrissat B."/>
            <person name="Grigoriev I.V."/>
            <person name="Hibbett D.S."/>
            <person name="Martin F."/>
        </authorList>
    </citation>
    <scope>NUCLEOTIDE SEQUENCE [LARGE SCALE GENOMIC DNA]</scope>
    <source>
        <strain evidence="2">UH-Slu-Lm8-n1</strain>
    </source>
</reference>
<evidence type="ECO:0000313" key="2">
    <source>
        <dbReference type="Proteomes" id="UP000054485"/>
    </source>
</evidence>
<name>A0A0C9ZQX3_9AGAM</name>
<accession>A0A0C9ZQX3</accession>
<gene>
    <name evidence="1" type="ORF">CY34DRAFT_807540</name>
</gene>
<dbReference type="AlphaFoldDB" id="A0A0C9ZQX3"/>
<dbReference type="HOGENOM" id="CLU_2980636_0_0_1"/>
<protein>
    <submittedName>
        <fullName evidence="1">Uncharacterized protein</fullName>
    </submittedName>
</protein>
<reference evidence="1 2" key="1">
    <citation type="submission" date="2014-04" db="EMBL/GenBank/DDBJ databases">
        <authorList>
            <consortium name="DOE Joint Genome Institute"/>
            <person name="Kuo A."/>
            <person name="Ruytinx J."/>
            <person name="Rineau F."/>
            <person name="Colpaert J."/>
            <person name="Kohler A."/>
            <person name="Nagy L.G."/>
            <person name="Floudas D."/>
            <person name="Copeland A."/>
            <person name="Barry K.W."/>
            <person name="Cichocki N."/>
            <person name="Veneault-Fourrey C."/>
            <person name="LaButti K."/>
            <person name="Lindquist E.A."/>
            <person name="Lipzen A."/>
            <person name="Lundell T."/>
            <person name="Morin E."/>
            <person name="Murat C."/>
            <person name="Sun H."/>
            <person name="Tunlid A."/>
            <person name="Henrissat B."/>
            <person name="Grigoriev I.V."/>
            <person name="Hibbett D.S."/>
            <person name="Martin F."/>
            <person name="Nordberg H.P."/>
            <person name="Cantor M.N."/>
            <person name="Hua S.X."/>
        </authorList>
    </citation>
    <scope>NUCLEOTIDE SEQUENCE [LARGE SCALE GENOMIC DNA]</scope>
    <source>
        <strain evidence="1 2">UH-Slu-Lm8-n1</strain>
    </source>
</reference>
<keyword evidence="2" id="KW-1185">Reference proteome</keyword>
<dbReference type="Proteomes" id="UP000054485">
    <property type="component" value="Unassembled WGS sequence"/>
</dbReference>